<evidence type="ECO:0000256" key="2">
    <source>
        <dbReference type="ARBA" id="ARBA00022679"/>
    </source>
</evidence>
<evidence type="ECO:0000313" key="7">
    <source>
        <dbReference type="Proteomes" id="UP000054805"/>
    </source>
</evidence>
<dbReference type="Gene3D" id="3.40.50.150">
    <property type="entry name" value="Vaccinia Virus protein VP39"/>
    <property type="match status" value="1"/>
</dbReference>
<keyword evidence="1 6" id="KW-0489">Methyltransferase</keyword>
<dbReference type="EMBL" id="JYDS01000269">
    <property type="protein sequence ID" value="KRZ19715.1"/>
    <property type="molecule type" value="Genomic_DNA"/>
</dbReference>
<reference evidence="6 7" key="1">
    <citation type="submission" date="2015-01" db="EMBL/GenBank/DDBJ databases">
        <title>Evolution of Trichinella species and genotypes.</title>
        <authorList>
            <person name="Korhonen P.K."/>
            <person name="Edoardo P."/>
            <person name="Giuseppe L.R."/>
            <person name="Gasser R.B."/>
        </authorList>
    </citation>
    <scope>NUCLEOTIDE SEQUENCE [LARGE SCALE GENOMIC DNA]</scope>
    <source>
        <strain evidence="6">ISS588</strain>
    </source>
</reference>
<dbReference type="GO" id="GO:0005737">
    <property type="term" value="C:cytoplasm"/>
    <property type="evidence" value="ECO:0007669"/>
    <property type="project" value="TreeGrafter"/>
</dbReference>
<proteinExistence type="inferred from homology"/>
<gene>
    <name evidence="6" type="primary">METTL23</name>
    <name evidence="6" type="ORF">T4B_8076</name>
</gene>
<comment type="caution">
    <text evidence="6">The sequence shown here is derived from an EMBL/GenBank/DDBJ whole genome shotgun (WGS) entry which is preliminary data.</text>
</comment>
<keyword evidence="2 6" id="KW-0808">Transferase</keyword>
<dbReference type="InterPro" id="IPR019410">
    <property type="entry name" value="Methyltransf_16"/>
</dbReference>
<dbReference type="GO" id="GO:0008168">
    <property type="term" value="F:methyltransferase activity"/>
    <property type="evidence" value="ECO:0007669"/>
    <property type="project" value="UniProtKB-KW"/>
</dbReference>
<dbReference type="PANTHER" id="PTHR14614">
    <property type="entry name" value="HEPATOCELLULAR CARCINOMA-ASSOCIATED ANTIGEN"/>
    <property type="match status" value="1"/>
</dbReference>
<dbReference type="Pfam" id="PF10294">
    <property type="entry name" value="Methyltransf_16"/>
    <property type="match status" value="1"/>
</dbReference>
<dbReference type="AlphaFoldDB" id="A0A0V1IA58"/>
<evidence type="ECO:0000256" key="5">
    <source>
        <dbReference type="SAM" id="SignalP"/>
    </source>
</evidence>
<comment type="similarity">
    <text evidence="4">Belongs to the methyltransferase superfamily. METTL23 family.</text>
</comment>
<name>A0A0V1IA58_TRIPS</name>
<keyword evidence="3" id="KW-0949">S-adenosyl-L-methionine</keyword>
<dbReference type="GO" id="GO:0005634">
    <property type="term" value="C:nucleus"/>
    <property type="evidence" value="ECO:0007669"/>
    <property type="project" value="TreeGrafter"/>
</dbReference>
<evidence type="ECO:0000256" key="3">
    <source>
        <dbReference type="ARBA" id="ARBA00022691"/>
    </source>
</evidence>
<feature type="signal peptide" evidence="5">
    <location>
        <begin position="1"/>
        <end position="29"/>
    </location>
</feature>
<evidence type="ECO:0000313" key="6">
    <source>
        <dbReference type="EMBL" id="KRZ19715.1"/>
    </source>
</evidence>
<feature type="chain" id="PRO_5006879794" evidence="5">
    <location>
        <begin position="30"/>
        <end position="187"/>
    </location>
</feature>
<accession>A0A0V1IA58</accession>
<organism evidence="6 7">
    <name type="scientific">Trichinella pseudospiralis</name>
    <name type="common">Parasitic roundworm</name>
    <dbReference type="NCBI Taxonomy" id="6337"/>
    <lineage>
        <taxon>Eukaryota</taxon>
        <taxon>Metazoa</taxon>
        <taxon>Ecdysozoa</taxon>
        <taxon>Nematoda</taxon>
        <taxon>Enoplea</taxon>
        <taxon>Dorylaimia</taxon>
        <taxon>Trichinellida</taxon>
        <taxon>Trichinellidae</taxon>
        <taxon>Trichinella</taxon>
    </lineage>
</organism>
<dbReference type="SUPFAM" id="SSF53335">
    <property type="entry name" value="S-adenosyl-L-methionine-dependent methyltransferases"/>
    <property type="match status" value="1"/>
</dbReference>
<evidence type="ECO:0000256" key="1">
    <source>
        <dbReference type="ARBA" id="ARBA00022603"/>
    </source>
</evidence>
<dbReference type="InterPro" id="IPR029063">
    <property type="entry name" value="SAM-dependent_MTases_sf"/>
</dbReference>
<sequence length="187" mass="21146">MVKSLCKVNLNEIFFICFLMATSSKCTKGEKEEDYGLHVWPCAEMLSSYIVSNVERFRGKTILELGAGSGLVSIVTAKCDAKFVILTDHSKNDRVKKIALQNCKINGVSEHTQYRTLIWGVADDNLFSLPSFDILLISDCFYDPTLFEDVVFTISVLLERNSDACAYFSYQNRKKLKLDDRTSLKAI</sequence>
<dbReference type="PANTHER" id="PTHR14614:SF164">
    <property type="entry name" value="HISTONE-ARGININE METHYLTRANSFERASE METTL23"/>
    <property type="match status" value="1"/>
</dbReference>
<evidence type="ECO:0000256" key="4">
    <source>
        <dbReference type="ARBA" id="ARBA00043988"/>
    </source>
</evidence>
<keyword evidence="5" id="KW-0732">Signal</keyword>
<dbReference type="GO" id="GO:0032259">
    <property type="term" value="P:methylation"/>
    <property type="evidence" value="ECO:0007669"/>
    <property type="project" value="UniProtKB-KW"/>
</dbReference>
<keyword evidence="7" id="KW-1185">Reference proteome</keyword>
<dbReference type="Proteomes" id="UP000054805">
    <property type="component" value="Unassembled WGS sequence"/>
</dbReference>
<protein>
    <submittedName>
        <fullName evidence="6">Methyltransferase-like protein 23</fullName>
    </submittedName>
</protein>